<evidence type="ECO:0000313" key="3">
    <source>
        <dbReference type="Proteomes" id="UP001642483"/>
    </source>
</evidence>
<comment type="caution">
    <text evidence="2">The sequence shown here is derived from an EMBL/GenBank/DDBJ whole genome shotgun (WGS) entry which is preliminary data.</text>
</comment>
<evidence type="ECO:0000313" key="2">
    <source>
        <dbReference type="EMBL" id="CAK8673011.1"/>
    </source>
</evidence>
<gene>
    <name evidence="2" type="ORF">CVLEPA_LOCUS2800</name>
</gene>
<reference evidence="2 3" key="1">
    <citation type="submission" date="2024-02" db="EMBL/GenBank/DDBJ databases">
        <authorList>
            <person name="Daric V."/>
            <person name="Darras S."/>
        </authorList>
    </citation>
    <scope>NUCLEOTIDE SEQUENCE [LARGE SCALE GENOMIC DNA]</scope>
</reference>
<feature type="region of interest" description="Disordered" evidence="1">
    <location>
        <begin position="210"/>
        <end position="250"/>
    </location>
</feature>
<proteinExistence type="predicted"/>
<dbReference type="InterPro" id="IPR027967">
    <property type="entry name" value="DUF4612"/>
</dbReference>
<dbReference type="EMBL" id="CAWYQH010000002">
    <property type="protein sequence ID" value="CAK8673011.1"/>
    <property type="molecule type" value="Genomic_DNA"/>
</dbReference>
<feature type="compositionally biased region" description="Basic and acidic residues" evidence="1">
    <location>
        <begin position="210"/>
        <end position="222"/>
    </location>
</feature>
<sequence>MGCNISTEPVRVADCQEPVGNIKTDLEENGEMEKRVSTTKSHDSSFISLNGSIESDKITLYSGHEYFAPHRSKSIDLSRNGSANRDDPPVGAATIIIPPQNSSAPSRHSLKVPLPHQPDNVVNMQSVVHDITLTPPEDKNLLNRRRRSDGDVGKVTNVTCIPQSLLRAKTFNSSSSESRSRHTPFGPRNSRLTLTESQKDFFRMLDEKVAQGKDYSSEDDRSIASFKSMHRKDSGSSIGILVPPIPQQVR</sequence>
<protein>
    <submittedName>
        <fullName evidence="2">Uncharacterized protein</fullName>
    </submittedName>
</protein>
<name>A0ABP0F2C0_CLALP</name>
<dbReference type="PANTHER" id="PTHR14974">
    <property type="entry name" value="SIMILAR TO RIKEN CDNA 1700025G04 GENE"/>
    <property type="match status" value="1"/>
</dbReference>
<evidence type="ECO:0000256" key="1">
    <source>
        <dbReference type="SAM" id="MobiDB-lite"/>
    </source>
</evidence>
<accession>A0ABP0F2C0</accession>
<feature type="region of interest" description="Disordered" evidence="1">
    <location>
        <begin position="170"/>
        <end position="192"/>
    </location>
</feature>
<organism evidence="2 3">
    <name type="scientific">Clavelina lepadiformis</name>
    <name type="common">Light-bulb sea squirt</name>
    <name type="synonym">Ascidia lepadiformis</name>
    <dbReference type="NCBI Taxonomy" id="159417"/>
    <lineage>
        <taxon>Eukaryota</taxon>
        <taxon>Metazoa</taxon>
        <taxon>Chordata</taxon>
        <taxon>Tunicata</taxon>
        <taxon>Ascidiacea</taxon>
        <taxon>Aplousobranchia</taxon>
        <taxon>Clavelinidae</taxon>
        <taxon>Clavelina</taxon>
    </lineage>
</organism>
<dbReference type="Proteomes" id="UP001642483">
    <property type="component" value="Unassembled WGS sequence"/>
</dbReference>
<keyword evidence="3" id="KW-1185">Reference proteome</keyword>
<dbReference type="PANTHER" id="PTHR14974:SF3">
    <property type="entry name" value="SIMILAR TO RIKEN CDNA 1700025G04 GENE"/>
    <property type="match status" value="1"/>
</dbReference>
<dbReference type="Pfam" id="PF15389">
    <property type="entry name" value="DUF4612"/>
    <property type="match status" value="1"/>
</dbReference>